<protein>
    <submittedName>
        <fullName evidence="1">Uncharacterized protein</fullName>
    </submittedName>
</protein>
<dbReference type="Proteomes" id="UP000184550">
    <property type="component" value="Unassembled WGS sequence"/>
</dbReference>
<name>A0A7Z9C4A7_9CYAN</name>
<proteinExistence type="predicted"/>
<accession>A0A7Z9C4A7</accession>
<dbReference type="RefSeq" id="WP_083626625.1">
    <property type="nucleotide sequence ID" value="NZ_LR734885.1"/>
</dbReference>
<keyword evidence="2" id="KW-1185">Reference proteome</keyword>
<dbReference type="AlphaFoldDB" id="A0A7Z9C4A7"/>
<dbReference type="EMBL" id="CZCU02000163">
    <property type="protein sequence ID" value="VXD25234.1"/>
    <property type="molecule type" value="Genomic_DNA"/>
</dbReference>
<sequence length="145" mass="16349">MTPEQRIAAFWEIWKTNPDNILETSGASKDLQTLNDSLLACQDKSDSEVATVIKEWCRSYPKLTQKLMDKVGERKLRGEHNDSPNTGYTAYKNIYPMDAAITYKLKGSDNDSPNTGDTAYKNIYPKITEILRTRAPITGKKEGKS</sequence>
<comment type="caution">
    <text evidence="1">The sequence shown here is derived from an EMBL/GenBank/DDBJ whole genome shotgun (WGS) entry which is preliminary data.</text>
</comment>
<reference evidence="1" key="1">
    <citation type="submission" date="2019-10" db="EMBL/GenBank/DDBJ databases">
        <authorList>
            <consortium name="Genoscope - CEA"/>
            <person name="William W."/>
        </authorList>
    </citation>
    <scope>NUCLEOTIDE SEQUENCE [LARGE SCALE GENOMIC DNA]</scope>
    <source>
        <strain evidence="1">BBR_PRJEB10992</strain>
    </source>
</reference>
<evidence type="ECO:0000313" key="1">
    <source>
        <dbReference type="EMBL" id="VXD25234.1"/>
    </source>
</evidence>
<organism evidence="1 2">
    <name type="scientific">Planktothrix serta PCC 8927</name>
    <dbReference type="NCBI Taxonomy" id="671068"/>
    <lineage>
        <taxon>Bacteria</taxon>
        <taxon>Bacillati</taxon>
        <taxon>Cyanobacteriota</taxon>
        <taxon>Cyanophyceae</taxon>
        <taxon>Oscillatoriophycideae</taxon>
        <taxon>Oscillatoriales</taxon>
        <taxon>Microcoleaceae</taxon>
        <taxon>Planktothrix</taxon>
    </lineage>
</organism>
<evidence type="ECO:0000313" key="2">
    <source>
        <dbReference type="Proteomes" id="UP000184550"/>
    </source>
</evidence>
<gene>
    <name evidence="1" type="ORF">PL8927_850017</name>
</gene>